<reference evidence="7" key="1">
    <citation type="submission" date="2016-03" db="EMBL/GenBank/DDBJ databases">
        <authorList>
            <person name="Devillers H."/>
        </authorList>
    </citation>
    <scope>NUCLEOTIDE SEQUENCE [LARGE SCALE GENOMIC DNA]</scope>
</reference>
<feature type="region of interest" description="Disordered" evidence="4">
    <location>
        <begin position="385"/>
        <end position="433"/>
    </location>
</feature>
<accession>A0A1G4KET5</accession>
<dbReference type="InterPro" id="IPR036431">
    <property type="entry name" value="ARID_dom_sf"/>
</dbReference>
<keyword evidence="1" id="KW-0805">Transcription regulation</keyword>
<dbReference type="Proteomes" id="UP000191024">
    <property type="component" value="Chromosome H"/>
</dbReference>
<feature type="compositionally biased region" description="Polar residues" evidence="4">
    <location>
        <begin position="48"/>
        <end position="75"/>
    </location>
</feature>
<dbReference type="PANTHER" id="PTHR13964:SF27">
    <property type="entry name" value="HAT-TRICK, ISOFORM D"/>
    <property type="match status" value="1"/>
</dbReference>
<evidence type="ECO:0000256" key="1">
    <source>
        <dbReference type="ARBA" id="ARBA00023015"/>
    </source>
</evidence>
<gene>
    <name evidence="6" type="ORF">LAMI_0H05116G</name>
</gene>
<dbReference type="STRING" id="1230905.A0A1G4KET5"/>
<feature type="compositionally biased region" description="Low complexity" evidence="4">
    <location>
        <begin position="446"/>
        <end position="460"/>
    </location>
</feature>
<dbReference type="GO" id="GO:0006357">
    <property type="term" value="P:regulation of transcription by RNA polymerase II"/>
    <property type="evidence" value="ECO:0007669"/>
    <property type="project" value="TreeGrafter"/>
</dbReference>
<keyword evidence="3" id="KW-0539">Nucleus</keyword>
<feature type="compositionally biased region" description="Low complexity" evidence="4">
    <location>
        <begin position="165"/>
        <end position="176"/>
    </location>
</feature>
<name>A0A1G4KET5_9SACH</name>
<feature type="compositionally biased region" description="Polar residues" evidence="4">
    <location>
        <begin position="136"/>
        <end position="145"/>
    </location>
</feature>
<keyword evidence="2" id="KW-0804">Transcription</keyword>
<protein>
    <submittedName>
        <fullName evidence="6">LAMI_0H05116g1_1</fullName>
    </submittedName>
</protein>
<dbReference type="PANTHER" id="PTHR13964">
    <property type="entry name" value="RBP-RELATED"/>
    <property type="match status" value="1"/>
</dbReference>
<dbReference type="GO" id="GO:0000976">
    <property type="term" value="F:transcription cis-regulatory region binding"/>
    <property type="evidence" value="ECO:0007669"/>
    <property type="project" value="TreeGrafter"/>
</dbReference>
<feature type="compositionally biased region" description="Polar residues" evidence="4">
    <location>
        <begin position="96"/>
        <end position="106"/>
    </location>
</feature>
<dbReference type="Gene3D" id="1.10.150.60">
    <property type="entry name" value="ARID DNA-binding domain"/>
    <property type="match status" value="1"/>
</dbReference>
<dbReference type="PROSITE" id="PS51011">
    <property type="entry name" value="ARID"/>
    <property type="match status" value="1"/>
</dbReference>
<evidence type="ECO:0000256" key="2">
    <source>
        <dbReference type="ARBA" id="ARBA00023163"/>
    </source>
</evidence>
<feature type="compositionally biased region" description="Polar residues" evidence="4">
    <location>
        <begin position="183"/>
        <end position="192"/>
    </location>
</feature>
<dbReference type="SUPFAM" id="SSF46774">
    <property type="entry name" value="ARID-like"/>
    <property type="match status" value="1"/>
</dbReference>
<dbReference type="AlphaFoldDB" id="A0A1G4KET5"/>
<feature type="region of interest" description="Disordered" evidence="4">
    <location>
        <begin position="446"/>
        <end position="466"/>
    </location>
</feature>
<evidence type="ECO:0000313" key="6">
    <source>
        <dbReference type="EMBL" id="SCV03055.1"/>
    </source>
</evidence>
<dbReference type="SMART" id="SM00501">
    <property type="entry name" value="BRIGHT"/>
    <property type="match status" value="1"/>
</dbReference>
<evidence type="ECO:0000313" key="7">
    <source>
        <dbReference type="Proteomes" id="UP000191024"/>
    </source>
</evidence>
<dbReference type="CDD" id="cd16871">
    <property type="entry name" value="ARID_Swi1p-like"/>
    <property type="match status" value="1"/>
</dbReference>
<feature type="compositionally biased region" description="Low complexity" evidence="4">
    <location>
        <begin position="193"/>
        <end position="207"/>
    </location>
</feature>
<proteinExistence type="predicted"/>
<feature type="compositionally biased region" description="Polar residues" evidence="4">
    <location>
        <begin position="114"/>
        <end position="129"/>
    </location>
</feature>
<feature type="region of interest" description="Disordered" evidence="4">
    <location>
        <begin position="96"/>
        <end position="145"/>
    </location>
</feature>
<dbReference type="InterPro" id="IPR051232">
    <property type="entry name" value="ARID/SWI1_ChromRemod"/>
</dbReference>
<evidence type="ECO:0000256" key="3">
    <source>
        <dbReference type="ARBA" id="ARBA00023242"/>
    </source>
</evidence>
<feature type="compositionally biased region" description="Polar residues" evidence="4">
    <location>
        <begin position="208"/>
        <end position="218"/>
    </location>
</feature>
<dbReference type="EMBL" id="LT598468">
    <property type="protein sequence ID" value="SCV03055.1"/>
    <property type="molecule type" value="Genomic_DNA"/>
</dbReference>
<dbReference type="SMART" id="SM01014">
    <property type="entry name" value="ARID"/>
    <property type="match status" value="1"/>
</dbReference>
<evidence type="ECO:0000259" key="5">
    <source>
        <dbReference type="PROSITE" id="PS51011"/>
    </source>
</evidence>
<feature type="compositionally biased region" description="Basic residues" evidence="4">
    <location>
        <begin position="391"/>
        <end position="405"/>
    </location>
</feature>
<feature type="region of interest" description="Disordered" evidence="4">
    <location>
        <begin position="42"/>
        <end position="80"/>
    </location>
</feature>
<dbReference type="GO" id="GO:0016514">
    <property type="term" value="C:SWI/SNF complex"/>
    <property type="evidence" value="ECO:0007669"/>
    <property type="project" value="TreeGrafter"/>
</dbReference>
<dbReference type="InterPro" id="IPR001606">
    <property type="entry name" value="ARID_dom"/>
</dbReference>
<feature type="domain" description="ARID" evidence="5">
    <location>
        <begin position="240"/>
        <end position="329"/>
    </location>
</feature>
<feature type="region of interest" description="Disordered" evidence="4">
    <location>
        <begin position="165"/>
        <end position="218"/>
    </location>
</feature>
<dbReference type="OrthoDB" id="1938591at2759"/>
<dbReference type="Pfam" id="PF01388">
    <property type="entry name" value="ARID"/>
    <property type="match status" value="1"/>
</dbReference>
<keyword evidence="7" id="KW-1185">Reference proteome</keyword>
<sequence length="1094" mass="121081">MDPQGEYGPKGQDQDDFMNLLDTRPLQEAGATLTPQAILARSAPSAAGSPNIQSVSPASMFSPMTQNAGMNTGSPPQVIGVAATPQDMFNYQAAPMQTTGPSQASAPVQAAGHTISQAPTPQTILNTSGVVPEGQGSANTGSSNSVFADRAGMFAALQQRQQQQQRYKLQTLQQSQAGAGTPSDGQQNSNAFAAQSSQMTQTAAPTQVSPAATSPHMQQQQIIQNLDPETQARVRGELNNKQYELFMKSLLESCKRRGAPLHALPEIRGRRVNLFILYAMVQKLGGGESVTRFQQWSMLAQKLQFPDDCSQQLTAVYYHILLPYEKYLTSPEGMKENQSKRLFLQQFFQELLRKLSGPRVTSGSQNESAISTLISTGAANNDQAFHNKNAAAKKPRKPRAKKKTKKELETEQQTQWGANEASGPDQYLRQQKQKQLALQQAQLRQMQQQQAQLPHDQIQQGMHANSPKVPKVYKRSFARNYVPMRRPIETSNGYDIRAISQVGEKIDANKPIFLYAPELGTVNLHALTLCLQAGRVSEVNVALNTLLVLSADGVIKIPLNQSEAFVDAIASLGSKILNELCTQGGNNSNYNSDEYLENYNVPALIESPTSYSLNDTLTDTVFASQNDQKDMCNEIKIIVDSLTGEDMEQAKSPGSQADADLMDKSIYETTPHPVELSVEKWDFLDQPLRFATPLEECKLSLPSYLKSLRSVRDEVGDIFTKVTTRGAESRVVLLVDQLSTISMVIRNLSFSETNSSILASNLSLKRFISDLLWAVFLQSDKLVFHRKCLNFKKDLIILMTNIAHLFRVDTMVDSCLLLFLVLSFGEAKNVMCDQSHLTFPEYSVSMSKYQGFGADVLAKILSLGFPNRYFIRSLLLNQLETESDPQDVKICQKLLKFYAEKSSHTNHDYKLLNDMFSLLISTIPVQQLNNTPTLVEEIGPTISQSMTALLSLVSFIEKGEWAPTGPNLPLEWLTSEEYAGSSLRRLSEALSNVGIHTSNNLKHLKLLFNSVSAKALQLIKVLVQKSIELCEKDEDGQKSVDSESIKEIVSIPNFLPSESTTFSLLTNPLADVSIVREMNSLYELRNDLLCRFDG</sequence>
<organism evidence="6 7">
    <name type="scientific">Lachancea mirantina</name>
    <dbReference type="NCBI Taxonomy" id="1230905"/>
    <lineage>
        <taxon>Eukaryota</taxon>
        <taxon>Fungi</taxon>
        <taxon>Dikarya</taxon>
        <taxon>Ascomycota</taxon>
        <taxon>Saccharomycotina</taxon>
        <taxon>Saccharomycetes</taxon>
        <taxon>Saccharomycetales</taxon>
        <taxon>Saccharomycetaceae</taxon>
        <taxon>Lachancea</taxon>
    </lineage>
</organism>
<evidence type="ECO:0000256" key="4">
    <source>
        <dbReference type="SAM" id="MobiDB-lite"/>
    </source>
</evidence>